<evidence type="ECO:0000256" key="1">
    <source>
        <dbReference type="ARBA" id="ARBA00023125"/>
    </source>
</evidence>
<dbReference type="SUPFAM" id="SSF46955">
    <property type="entry name" value="Putative DNA-binding domain"/>
    <property type="match status" value="1"/>
</dbReference>
<feature type="domain" description="HTH merR-type" evidence="2">
    <location>
        <begin position="21"/>
        <end position="91"/>
    </location>
</feature>
<protein>
    <submittedName>
        <fullName evidence="3">MerR family transcriptional regulator</fullName>
    </submittedName>
</protein>
<dbReference type="PROSITE" id="PS50937">
    <property type="entry name" value="HTH_MERR_2"/>
    <property type="match status" value="1"/>
</dbReference>
<dbReference type="InterPro" id="IPR000551">
    <property type="entry name" value="MerR-type_HTH_dom"/>
</dbReference>
<reference evidence="3 4" key="1">
    <citation type="submission" date="2020-01" db="EMBL/GenBank/DDBJ databases">
        <title>Genome analysis.</title>
        <authorList>
            <person name="Wu S."/>
            <person name="Wang G."/>
        </authorList>
    </citation>
    <scope>NUCLEOTIDE SEQUENCE [LARGE SCALE GENOMIC DNA]</scope>
    <source>
        <strain evidence="3 4">SYL130</strain>
    </source>
</reference>
<evidence type="ECO:0000259" key="2">
    <source>
        <dbReference type="PROSITE" id="PS50937"/>
    </source>
</evidence>
<dbReference type="Pfam" id="PF13411">
    <property type="entry name" value="MerR_1"/>
    <property type="match status" value="1"/>
</dbReference>
<dbReference type="InterPro" id="IPR047057">
    <property type="entry name" value="MerR_fam"/>
</dbReference>
<evidence type="ECO:0000313" key="4">
    <source>
        <dbReference type="Proteomes" id="UP000753802"/>
    </source>
</evidence>
<dbReference type="InterPro" id="IPR009061">
    <property type="entry name" value="DNA-bd_dom_put_sf"/>
</dbReference>
<accession>A0ABW9ZMV7</accession>
<dbReference type="Gene3D" id="1.10.1660.10">
    <property type="match status" value="1"/>
</dbReference>
<dbReference type="PANTHER" id="PTHR30204:SF15">
    <property type="entry name" value="BLL5018 PROTEIN"/>
    <property type="match status" value="1"/>
</dbReference>
<gene>
    <name evidence="3" type="ORF">GWC95_00635</name>
</gene>
<dbReference type="SMART" id="SM00422">
    <property type="entry name" value="HTH_MERR"/>
    <property type="match status" value="1"/>
</dbReference>
<keyword evidence="1" id="KW-0238">DNA-binding</keyword>
<organism evidence="3 4">
    <name type="scientific">Sediminibacterium roseum</name>
    <dbReference type="NCBI Taxonomy" id="1978412"/>
    <lineage>
        <taxon>Bacteria</taxon>
        <taxon>Pseudomonadati</taxon>
        <taxon>Bacteroidota</taxon>
        <taxon>Chitinophagia</taxon>
        <taxon>Chitinophagales</taxon>
        <taxon>Chitinophagaceae</taxon>
        <taxon>Sediminibacterium</taxon>
    </lineage>
</organism>
<keyword evidence="4" id="KW-1185">Reference proteome</keyword>
<dbReference type="EMBL" id="JAACJS010000002">
    <property type="protein sequence ID" value="NCI48406.1"/>
    <property type="molecule type" value="Genomic_DNA"/>
</dbReference>
<evidence type="ECO:0000313" key="3">
    <source>
        <dbReference type="EMBL" id="NCI48406.1"/>
    </source>
</evidence>
<proteinExistence type="predicted"/>
<comment type="caution">
    <text evidence="3">The sequence shown here is derived from an EMBL/GenBank/DDBJ whole genome shotgun (WGS) entry which is preliminary data.</text>
</comment>
<sequence>MDNEADLIEVPDDEVLQQKLYYSISEVAGWFKVNTSLLRYWENEFDVLQPRKTRKGDRLFRVEDIKNLQLIYFLLRQRKFSIDGAKNYLKNNKQEADTQIRLVESLTRFRSFLLEMKANLQA</sequence>
<dbReference type="PANTHER" id="PTHR30204">
    <property type="entry name" value="REDOX-CYCLING DRUG-SENSING TRANSCRIPTIONAL ACTIVATOR SOXR"/>
    <property type="match status" value="1"/>
</dbReference>
<dbReference type="Proteomes" id="UP000753802">
    <property type="component" value="Unassembled WGS sequence"/>
</dbReference>
<name>A0ABW9ZMV7_9BACT</name>